<keyword evidence="13" id="KW-1185">Reference proteome</keyword>
<feature type="domain" description="Peptidase M3A/M3B catalytic" evidence="10">
    <location>
        <begin position="230"/>
        <end position="660"/>
    </location>
</feature>
<comment type="similarity">
    <text evidence="1 9">Belongs to the peptidase M3 family.</text>
</comment>
<dbReference type="InterPro" id="IPR001567">
    <property type="entry name" value="Pept_M3A_M3B_dom"/>
</dbReference>
<protein>
    <recommendedName>
        <fullName evidence="8">oligopeptidase A</fullName>
        <ecNumber evidence="8">3.4.24.70</ecNumber>
    </recommendedName>
</protein>
<reference evidence="13" key="1">
    <citation type="journal article" date="2018" name="Nat. Microbiol.">
        <title>Leveraging single-cell genomics to expand the fungal tree of life.</title>
        <authorList>
            <person name="Ahrendt S.R."/>
            <person name="Quandt C.A."/>
            <person name="Ciobanu D."/>
            <person name="Clum A."/>
            <person name="Salamov A."/>
            <person name="Andreopoulos B."/>
            <person name="Cheng J.F."/>
            <person name="Woyke T."/>
            <person name="Pelin A."/>
            <person name="Henrissat B."/>
            <person name="Reynolds N.K."/>
            <person name="Benny G.L."/>
            <person name="Smith M.E."/>
            <person name="James T.Y."/>
            <person name="Grigoriev I.V."/>
        </authorList>
    </citation>
    <scope>NUCLEOTIDE SEQUENCE [LARGE SCALE GENOMIC DNA]</scope>
    <source>
        <strain evidence="13">Benny S71-1</strain>
    </source>
</reference>
<accession>A0A4V1J1T5</accession>
<sequence>MATHTGSSSNNEAVAGTDALLNLGQFPDFARLELASIVPTMERLLASIAEEFAEQEKLFTPTWAGTFGRVEALEDRLARSFGVVNHLSMVMDRPIIREAMETIKPRMVELELRMQQSRALYDMRDTKTHWMQLTQPQRRVVDRRLLEMEQAGVGFDPASPERARNDAIHQELTTLSLKFSNNLLDAIKQYGRLVEDRQALAGCPDTLLRSMAMQAKQRGYGTGDAGKWAEALREEVYRANIVKASSGTEDNRPIIHRMLQLRQEQAELLGYPHYAAMSLTTKMARSLDRAMGLVDVLRERAYEQSAKELDCLTEYAHKTLNLPGPLQPWNTAFVSERYREATLKYDEEMVTKHFPAPHVLACMFSLAEQLFGVKIREMTRDTHPDMPSVWHKDVKVFEVCDRDGQRPLAYFYGDFYSRPEEKRSGAWMDICATRWKQSDHLRLPVAYLICNQPAPLSENEPSLMKFSDVTTLFHEFGHCLQHLLTTEDMPQVASQFMENFCYEKEWLKQLSKHVDTGAPLPDDVIEALQKERIFLSGLATQRQLLFAHIDLELHSTPVEDSIDWPFEVDRRVSRQYKVPARLDTDRFLCSFAHIFAGGYSAGYYSYKWSEVYSADAYAAFMGRQGEALRRVGQRYRDTVLALGGSTDPSTVWQRFLGRSEADVEPLLRQDGLLQQVEAQH</sequence>
<dbReference type="GO" id="GO:0046872">
    <property type="term" value="F:metal ion binding"/>
    <property type="evidence" value="ECO:0007669"/>
    <property type="project" value="UniProtKB-UniRule"/>
</dbReference>
<dbReference type="InterPro" id="IPR024077">
    <property type="entry name" value="Neurolysin/TOP_dom2"/>
</dbReference>
<dbReference type="GO" id="GO:0006508">
    <property type="term" value="P:proteolysis"/>
    <property type="evidence" value="ECO:0007669"/>
    <property type="project" value="UniProtKB-KW"/>
</dbReference>
<keyword evidence="2 9" id="KW-0645">Protease</keyword>
<dbReference type="PANTHER" id="PTHR11804">
    <property type="entry name" value="PROTEASE M3 THIMET OLIGOPEPTIDASE-RELATED"/>
    <property type="match status" value="1"/>
</dbReference>
<dbReference type="GO" id="GO:0006518">
    <property type="term" value="P:peptide metabolic process"/>
    <property type="evidence" value="ECO:0007669"/>
    <property type="project" value="TreeGrafter"/>
</dbReference>
<comment type="catalytic activity">
    <reaction evidence="7">
        <text>Hydrolysis of oligopeptides, with broad specificity. Gly or Ala commonly occur as P1 or P1' residues, but more distant residues are also important, as is shown by the fact that Z-Gly-Pro-Gly-|-Gly-Pro-Ala is cleaved, but not Z-(Gly)(5).</text>
        <dbReference type="EC" id="3.4.24.70"/>
    </reaction>
</comment>
<evidence type="ECO:0000256" key="7">
    <source>
        <dbReference type="ARBA" id="ARBA00024603"/>
    </source>
</evidence>
<keyword evidence="3 9" id="KW-0479">Metal-binding</keyword>
<keyword evidence="4 9" id="KW-0378">Hydrolase</keyword>
<evidence type="ECO:0000256" key="2">
    <source>
        <dbReference type="ARBA" id="ARBA00022670"/>
    </source>
</evidence>
<feature type="domain" description="Oligopeptidase A N-terminal" evidence="11">
    <location>
        <begin position="41"/>
        <end position="156"/>
    </location>
</feature>
<dbReference type="EMBL" id="KZ989493">
    <property type="protein sequence ID" value="RKP26179.1"/>
    <property type="molecule type" value="Genomic_DNA"/>
</dbReference>
<organism evidence="12 13">
    <name type="scientific">Syncephalis pseudoplumigaleata</name>
    <dbReference type="NCBI Taxonomy" id="1712513"/>
    <lineage>
        <taxon>Eukaryota</taxon>
        <taxon>Fungi</taxon>
        <taxon>Fungi incertae sedis</taxon>
        <taxon>Zoopagomycota</taxon>
        <taxon>Zoopagomycotina</taxon>
        <taxon>Zoopagomycetes</taxon>
        <taxon>Zoopagales</taxon>
        <taxon>Piptocephalidaceae</taxon>
        <taxon>Syncephalis</taxon>
    </lineage>
</organism>
<dbReference type="InterPro" id="IPR024079">
    <property type="entry name" value="MetalloPept_cat_dom_sf"/>
</dbReference>
<evidence type="ECO:0000256" key="6">
    <source>
        <dbReference type="ARBA" id="ARBA00023049"/>
    </source>
</evidence>
<evidence type="ECO:0000256" key="5">
    <source>
        <dbReference type="ARBA" id="ARBA00022833"/>
    </source>
</evidence>
<dbReference type="CDD" id="cd06456">
    <property type="entry name" value="M3A_DCP"/>
    <property type="match status" value="1"/>
</dbReference>
<dbReference type="AlphaFoldDB" id="A0A4V1J1T5"/>
<name>A0A4V1J1T5_9FUNG</name>
<gene>
    <name evidence="12" type="ORF">SYNPS1DRAFT_32798</name>
</gene>
<dbReference type="Pfam" id="PF01432">
    <property type="entry name" value="Peptidase_M3"/>
    <property type="match status" value="1"/>
</dbReference>
<dbReference type="InterPro" id="IPR045666">
    <property type="entry name" value="OpdA_N"/>
</dbReference>
<dbReference type="InterPro" id="IPR045090">
    <property type="entry name" value="Pept_M3A_M3B"/>
</dbReference>
<dbReference type="PANTHER" id="PTHR11804:SF83">
    <property type="entry name" value="LD37516P"/>
    <property type="match status" value="1"/>
</dbReference>
<keyword evidence="6 9" id="KW-0482">Metalloprotease</keyword>
<evidence type="ECO:0000313" key="13">
    <source>
        <dbReference type="Proteomes" id="UP000278143"/>
    </source>
</evidence>
<dbReference type="EC" id="3.4.24.70" evidence="8"/>
<dbReference type="Proteomes" id="UP000278143">
    <property type="component" value="Unassembled WGS sequence"/>
</dbReference>
<evidence type="ECO:0000256" key="4">
    <source>
        <dbReference type="ARBA" id="ARBA00022801"/>
    </source>
</evidence>
<dbReference type="Gene3D" id="1.10.1370.40">
    <property type="match status" value="1"/>
</dbReference>
<evidence type="ECO:0000259" key="10">
    <source>
        <dbReference type="Pfam" id="PF01432"/>
    </source>
</evidence>
<dbReference type="GO" id="GO:0004222">
    <property type="term" value="F:metalloendopeptidase activity"/>
    <property type="evidence" value="ECO:0007669"/>
    <property type="project" value="UniProtKB-EC"/>
</dbReference>
<evidence type="ECO:0000313" key="12">
    <source>
        <dbReference type="EMBL" id="RKP26179.1"/>
    </source>
</evidence>
<dbReference type="OrthoDB" id="534666at2759"/>
<dbReference type="SUPFAM" id="SSF55486">
    <property type="entry name" value="Metalloproteases ('zincins'), catalytic domain"/>
    <property type="match status" value="1"/>
</dbReference>
<evidence type="ECO:0000256" key="9">
    <source>
        <dbReference type="RuleBase" id="RU003435"/>
    </source>
</evidence>
<comment type="cofactor">
    <cofactor evidence="9">
        <name>Zn(2+)</name>
        <dbReference type="ChEBI" id="CHEBI:29105"/>
    </cofactor>
    <text evidence="9">Binds 1 zinc ion.</text>
</comment>
<proteinExistence type="inferred from homology"/>
<evidence type="ECO:0000256" key="3">
    <source>
        <dbReference type="ARBA" id="ARBA00022723"/>
    </source>
</evidence>
<dbReference type="Gene3D" id="3.40.390.10">
    <property type="entry name" value="Collagenase (Catalytic Domain)"/>
    <property type="match status" value="1"/>
</dbReference>
<evidence type="ECO:0000259" key="11">
    <source>
        <dbReference type="Pfam" id="PF19310"/>
    </source>
</evidence>
<dbReference type="Gene3D" id="1.10.1370.10">
    <property type="entry name" value="Neurolysin, domain 3"/>
    <property type="match status" value="1"/>
</dbReference>
<dbReference type="Pfam" id="PF19310">
    <property type="entry name" value="TOP_N"/>
    <property type="match status" value="1"/>
</dbReference>
<dbReference type="InterPro" id="IPR034005">
    <property type="entry name" value="M3A_DCP"/>
</dbReference>
<keyword evidence="5 9" id="KW-0862">Zinc</keyword>
<evidence type="ECO:0000256" key="1">
    <source>
        <dbReference type="ARBA" id="ARBA00006040"/>
    </source>
</evidence>
<evidence type="ECO:0000256" key="8">
    <source>
        <dbReference type="ARBA" id="ARBA00026100"/>
    </source>
</evidence>